<evidence type="ECO:0000256" key="7">
    <source>
        <dbReference type="RuleBase" id="RU361257"/>
    </source>
</evidence>
<dbReference type="InterPro" id="IPR012263">
    <property type="entry name" value="M_m6A_EcoRV"/>
</dbReference>
<dbReference type="Gene3D" id="3.40.50.150">
    <property type="entry name" value="Vaccinia Virus protein VP39"/>
    <property type="match status" value="1"/>
</dbReference>
<keyword evidence="3 7" id="KW-0489">Methyltransferase</keyword>
<dbReference type="PANTHER" id="PTHR30481">
    <property type="entry name" value="DNA ADENINE METHYLASE"/>
    <property type="match status" value="1"/>
</dbReference>
<dbReference type="Pfam" id="PF02086">
    <property type="entry name" value="MethyltransfD12"/>
    <property type="match status" value="1"/>
</dbReference>
<evidence type="ECO:0000256" key="1">
    <source>
        <dbReference type="ARBA" id="ARBA00006594"/>
    </source>
</evidence>
<evidence type="ECO:0000256" key="6">
    <source>
        <dbReference type="ARBA" id="ARBA00047942"/>
    </source>
</evidence>
<dbReference type="InterPro" id="IPR012327">
    <property type="entry name" value="MeTrfase_D12"/>
</dbReference>
<comment type="catalytic activity">
    <reaction evidence="6 7">
        <text>a 2'-deoxyadenosine in DNA + S-adenosyl-L-methionine = an N(6)-methyl-2'-deoxyadenosine in DNA + S-adenosyl-L-homocysteine + H(+)</text>
        <dbReference type="Rhea" id="RHEA:15197"/>
        <dbReference type="Rhea" id="RHEA-COMP:12418"/>
        <dbReference type="Rhea" id="RHEA-COMP:12419"/>
        <dbReference type="ChEBI" id="CHEBI:15378"/>
        <dbReference type="ChEBI" id="CHEBI:57856"/>
        <dbReference type="ChEBI" id="CHEBI:59789"/>
        <dbReference type="ChEBI" id="CHEBI:90615"/>
        <dbReference type="ChEBI" id="CHEBI:90616"/>
        <dbReference type="EC" id="2.1.1.72"/>
    </reaction>
</comment>
<accession>A0ABP7MIQ9</accession>
<protein>
    <recommendedName>
        <fullName evidence="2 7">Site-specific DNA-methyltransferase (adenine-specific)</fullName>
        <ecNumber evidence="2 7">2.1.1.72</ecNumber>
    </recommendedName>
</protein>
<dbReference type="GO" id="GO:0032259">
    <property type="term" value="P:methylation"/>
    <property type="evidence" value="ECO:0007669"/>
    <property type="project" value="UniProtKB-KW"/>
</dbReference>
<dbReference type="EMBL" id="BAABBN010000007">
    <property type="protein sequence ID" value="GAA3923907.1"/>
    <property type="molecule type" value="Genomic_DNA"/>
</dbReference>
<keyword evidence="4 7" id="KW-0808">Transferase</keyword>
<evidence type="ECO:0000256" key="4">
    <source>
        <dbReference type="ARBA" id="ARBA00022679"/>
    </source>
</evidence>
<evidence type="ECO:0000256" key="2">
    <source>
        <dbReference type="ARBA" id="ARBA00011900"/>
    </source>
</evidence>
<dbReference type="SUPFAM" id="SSF53335">
    <property type="entry name" value="S-adenosyl-L-methionine-dependent methyltransferases"/>
    <property type="match status" value="1"/>
</dbReference>
<dbReference type="PROSITE" id="PS00092">
    <property type="entry name" value="N6_MTASE"/>
    <property type="match status" value="1"/>
</dbReference>
<comment type="caution">
    <text evidence="8">The sequence shown here is derived from an EMBL/GenBank/DDBJ whole genome shotgun (WGS) entry which is preliminary data.</text>
</comment>
<reference evidence="9" key="1">
    <citation type="journal article" date="2019" name="Int. J. Syst. Evol. Microbiol.">
        <title>The Global Catalogue of Microorganisms (GCM) 10K type strain sequencing project: providing services to taxonomists for standard genome sequencing and annotation.</title>
        <authorList>
            <consortium name="The Broad Institute Genomics Platform"/>
            <consortium name="The Broad Institute Genome Sequencing Center for Infectious Disease"/>
            <person name="Wu L."/>
            <person name="Ma J."/>
        </authorList>
    </citation>
    <scope>NUCLEOTIDE SEQUENCE [LARGE SCALE GENOMIC DNA]</scope>
    <source>
        <strain evidence="9">JCM 17551</strain>
    </source>
</reference>
<dbReference type="RefSeq" id="WP_344798055.1">
    <property type="nucleotide sequence ID" value="NZ_BAABBN010000007.1"/>
</dbReference>
<dbReference type="PIRSF" id="PIRSF000398">
    <property type="entry name" value="M_m6A_EcoRV"/>
    <property type="match status" value="1"/>
</dbReference>
<dbReference type="PANTHER" id="PTHR30481:SF3">
    <property type="entry name" value="DNA ADENINE METHYLASE"/>
    <property type="match status" value="1"/>
</dbReference>
<evidence type="ECO:0000313" key="9">
    <source>
        <dbReference type="Proteomes" id="UP001501565"/>
    </source>
</evidence>
<dbReference type="EC" id="2.1.1.72" evidence="2 7"/>
<dbReference type="NCBIfam" id="TIGR00571">
    <property type="entry name" value="dam"/>
    <property type="match status" value="1"/>
</dbReference>
<gene>
    <name evidence="8" type="ORF">GCM10022277_19640</name>
</gene>
<keyword evidence="5 7" id="KW-0949">S-adenosyl-L-methionine</keyword>
<dbReference type="InterPro" id="IPR002052">
    <property type="entry name" value="DNA_methylase_N6_adenine_CS"/>
</dbReference>
<evidence type="ECO:0000313" key="8">
    <source>
        <dbReference type="EMBL" id="GAA3923907.1"/>
    </source>
</evidence>
<comment type="similarity">
    <text evidence="1 7">Belongs to the N(4)/N(6)-methyltransferase family.</text>
</comment>
<dbReference type="Proteomes" id="UP001501565">
    <property type="component" value="Unassembled WGS sequence"/>
</dbReference>
<dbReference type="PRINTS" id="PR00505">
    <property type="entry name" value="D12N6MTFRASE"/>
</dbReference>
<evidence type="ECO:0000256" key="3">
    <source>
        <dbReference type="ARBA" id="ARBA00022603"/>
    </source>
</evidence>
<dbReference type="InterPro" id="IPR029063">
    <property type="entry name" value="SAM-dependent_MTases_sf"/>
</dbReference>
<dbReference type="Gene3D" id="1.10.1020.10">
    <property type="entry name" value="Adenine-specific Methyltransferase, Domain 2"/>
    <property type="match status" value="1"/>
</dbReference>
<dbReference type="InterPro" id="IPR023095">
    <property type="entry name" value="Ade_MeTrfase_dom_2"/>
</dbReference>
<name>A0ABP7MIQ9_9GAMM</name>
<sequence>MSVFNILSNESAEFWEVADSLYQEETSQISGIPGKTPILRWAGSKKKLLPNLQLATPKKFNIYYEPFFGSGVFFLHLDPKISVISDINPHLIQAYQMIKDFPVELWSLLKSIPADQDLYYHLRGLDCTDLDELSRAARFLYLNRFCFNGVYRTNRKGGFNVSRGKGNLGIPTQEVFYAFSKRLQSCEIYNLDFERVLEEASSGDFVYLDPPYIDLTKRNRGEYGLDSFGFSDLERLVSSARLATERGVKILISYFECPSLKSMLSDWYIEEISVQRNVSCNTTARSKAREIFLSNYIY</sequence>
<organism evidence="8 9">
    <name type="scientific">Litoribacillus peritrichatus</name>
    <dbReference type="NCBI Taxonomy" id="718191"/>
    <lineage>
        <taxon>Bacteria</taxon>
        <taxon>Pseudomonadati</taxon>
        <taxon>Pseudomonadota</taxon>
        <taxon>Gammaproteobacteria</taxon>
        <taxon>Oceanospirillales</taxon>
        <taxon>Oceanospirillaceae</taxon>
        <taxon>Litoribacillus</taxon>
    </lineage>
</organism>
<evidence type="ECO:0000256" key="5">
    <source>
        <dbReference type="ARBA" id="ARBA00022691"/>
    </source>
</evidence>
<proteinExistence type="inferred from homology"/>
<dbReference type="GO" id="GO:0008168">
    <property type="term" value="F:methyltransferase activity"/>
    <property type="evidence" value="ECO:0007669"/>
    <property type="project" value="UniProtKB-KW"/>
</dbReference>
<keyword evidence="9" id="KW-1185">Reference proteome</keyword>